<organism evidence="1 2">
    <name type="scientific">Microbacterium ginsengiterrae</name>
    <dbReference type="NCBI Taxonomy" id="546115"/>
    <lineage>
        <taxon>Bacteria</taxon>
        <taxon>Bacillati</taxon>
        <taxon>Actinomycetota</taxon>
        <taxon>Actinomycetes</taxon>
        <taxon>Micrococcales</taxon>
        <taxon>Microbacteriaceae</taxon>
        <taxon>Microbacterium</taxon>
    </lineage>
</organism>
<dbReference type="EMBL" id="JACHMU010000001">
    <property type="protein sequence ID" value="MBB5741713.1"/>
    <property type="molecule type" value="Genomic_DNA"/>
</dbReference>
<dbReference type="AlphaFoldDB" id="A0A7W9C9V4"/>
<name>A0A7W9C9V4_9MICO</name>
<sequence>MQIEQLTAESIRQAELRHSTGLEFQAGVEEWHTREVRASFRGNPIRVQYTETEGNPDYRLNVSIYDAETGEHIATGNGDRDWEGALSIVHWQNLNMRWPE</sequence>
<gene>
    <name evidence="1" type="ORF">HD600_000210</name>
</gene>
<keyword evidence="2" id="KW-1185">Reference proteome</keyword>
<protein>
    <submittedName>
        <fullName evidence="1">Uncharacterized protein</fullName>
    </submittedName>
</protein>
<evidence type="ECO:0000313" key="1">
    <source>
        <dbReference type="EMBL" id="MBB5741713.1"/>
    </source>
</evidence>
<accession>A0A7W9C9V4</accession>
<comment type="caution">
    <text evidence="1">The sequence shown here is derived from an EMBL/GenBank/DDBJ whole genome shotgun (WGS) entry which is preliminary data.</text>
</comment>
<dbReference type="Proteomes" id="UP000517712">
    <property type="component" value="Unassembled WGS sequence"/>
</dbReference>
<evidence type="ECO:0000313" key="2">
    <source>
        <dbReference type="Proteomes" id="UP000517712"/>
    </source>
</evidence>
<reference evidence="1 2" key="1">
    <citation type="submission" date="2020-08" db="EMBL/GenBank/DDBJ databases">
        <title>Sequencing the genomes of 1000 actinobacteria strains.</title>
        <authorList>
            <person name="Klenk H.-P."/>
        </authorList>
    </citation>
    <scope>NUCLEOTIDE SEQUENCE [LARGE SCALE GENOMIC DNA]</scope>
    <source>
        <strain evidence="1 2">DSM 24823</strain>
    </source>
</reference>
<dbReference type="RefSeq" id="WP_184280961.1">
    <property type="nucleotide sequence ID" value="NZ_BAAAPG010000001.1"/>
</dbReference>
<proteinExistence type="predicted"/>